<dbReference type="InterPro" id="IPR011919">
    <property type="entry name" value="Cell_div_ZipA"/>
</dbReference>
<dbReference type="Gene3D" id="3.30.1400.10">
    <property type="entry name" value="ZipA, C-terminal FtsZ-binding domain"/>
    <property type="match status" value="1"/>
</dbReference>
<evidence type="ECO:0000256" key="2">
    <source>
        <dbReference type="ARBA" id="ARBA00022519"/>
    </source>
</evidence>
<protein>
    <recommendedName>
        <fullName evidence="10">ZipA C-terminal FtsZ-binding domain-containing protein</fullName>
    </recommendedName>
</protein>
<evidence type="ECO:0000256" key="5">
    <source>
        <dbReference type="ARBA" id="ARBA00022989"/>
    </source>
</evidence>
<dbReference type="PANTHER" id="PTHR38685:SF1">
    <property type="entry name" value="CELL DIVISION PROTEIN ZIPA"/>
    <property type="match status" value="1"/>
</dbReference>
<accession>A0A382JC66</accession>
<organism evidence="11">
    <name type="scientific">marine metagenome</name>
    <dbReference type="NCBI Taxonomy" id="408172"/>
    <lineage>
        <taxon>unclassified sequences</taxon>
        <taxon>metagenomes</taxon>
        <taxon>ecological metagenomes</taxon>
    </lineage>
</organism>
<evidence type="ECO:0000256" key="4">
    <source>
        <dbReference type="ARBA" id="ARBA00022692"/>
    </source>
</evidence>
<dbReference type="PANTHER" id="PTHR38685">
    <property type="entry name" value="CELL DIVISION PROTEIN ZIPA"/>
    <property type="match status" value="1"/>
</dbReference>
<dbReference type="EMBL" id="UINC01073116">
    <property type="protein sequence ID" value="SVC09249.1"/>
    <property type="molecule type" value="Genomic_DNA"/>
</dbReference>
<dbReference type="SUPFAM" id="SSF64383">
    <property type="entry name" value="Cell-division protein ZipA, C-terminal domain"/>
    <property type="match status" value="1"/>
</dbReference>
<dbReference type="AlphaFoldDB" id="A0A382JC66"/>
<keyword evidence="6 9" id="KW-0472">Membrane</keyword>
<evidence type="ECO:0000256" key="3">
    <source>
        <dbReference type="ARBA" id="ARBA00022618"/>
    </source>
</evidence>
<evidence type="ECO:0000256" key="9">
    <source>
        <dbReference type="SAM" id="Phobius"/>
    </source>
</evidence>
<feature type="domain" description="ZipA C-terminal FtsZ-binding" evidence="10">
    <location>
        <begin position="136"/>
        <end position="259"/>
    </location>
</feature>
<dbReference type="InterPro" id="IPR036765">
    <property type="entry name" value="ZipA_FtsZ-bd_C_sf"/>
</dbReference>
<dbReference type="SMART" id="SM00771">
    <property type="entry name" value="ZipA_C"/>
    <property type="match status" value="1"/>
</dbReference>
<name>A0A382JC66_9ZZZZ</name>
<feature type="region of interest" description="Disordered" evidence="8">
    <location>
        <begin position="89"/>
        <end position="133"/>
    </location>
</feature>
<evidence type="ECO:0000256" key="1">
    <source>
        <dbReference type="ARBA" id="ARBA00022475"/>
    </source>
</evidence>
<dbReference type="HAMAP" id="MF_00509">
    <property type="entry name" value="ZipA"/>
    <property type="match status" value="1"/>
</dbReference>
<keyword evidence="4 9" id="KW-0812">Transmembrane</keyword>
<reference evidence="11" key="1">
    <citation type="submission" date="2018-05" db="EMBL/GenBank/DDBJ databases">
        <authorList>
            <person name="Lanie J.A."/>
            <person name="Ng W.-L."/>
            <person name="Kazmierczak K.M."/>
            <person name="Andrzejewski T.M."/>
            <person name="Davidsen T.M."/>
            <person name="Wayne K.J."/>
            <person name="Tettelin H."/>
            <person name="Glass J.I."/>
            <person name="Rusch D."/>
            <person name="Podicherti R."/>
            <person name="Tsui H.-C.T."/>
            <person name="Winkler M.E."/>
        </authorList>
    </citation>
    <scope>NUCLEOTIDE SEQUENCE</scope>
</reference>
<keyword evidence="3" id="KW-0132">Cell division</keyword>
<evidence type="ECO:0000259" key="10">
    <source>
        <dbReference type="SMART" id="SM00771"/>
    </source>
</evidence>
<dbReference type="GO" id="GO:0032153">
    <property type="term" value="C:cell division site"/>
    <property type="evidence" value="ECO:0007669"/>
    <property type="project" value="TreeGrafter"/>
</dbReference>
<proteinExistence type="inferred from homology"/>
<keyword evidence="1" id="KW-1003">Cell membrane</keyword>
<keyword evidence="2" id="KW-0997">Cell inner membrane</keyword>
<evidence type="ECO:0000313" key="11">
    <source>
        <dbReference type="EMBL" id="SVC09249.1"/>
    </source>
</evidence>
<keyword evidence="7" id="KW-0131">Cell cycle</keyword>
<dbReference type="NCBIfam" id="TIGR02205">
    <property type="entry name" value="septum_zipA"/>
    <property type="match status" value="1"/>
</dbReference>
<evidence type="ECO:0000256" key="8">
    <source>
        <dbReference type="SAM" id="MobiDB-lite"/>
    </source>
</evidence>
<sequence length="268" mass="30036">VDFGFREWLIIVGIVLVALVLLHGIWRMWTDSDRLRVKLDKSFMSTSSLDADHNDLSLLKAELPNGGARIIKVGASNIPVTSLSSNAIKKTADNKPDPKLASEDQKKHQIPSTDHESEQPSQQHIAESAEDETRQEEKYVVINVLGEIHGQPLLESLLSLGFAYGDMNIFHCQDENGVVQFSLTNAVEPGSFDLEKIQELVTPGVTLFMRAHELEQPLECFHQMLNAGSRLAEDLGSQLCDETRSEMTVQGIEDRRQNLQEYQDRRAS</sequence>
<gene>
    <name evidence="11" type="ORF">METZ01_LOCUS262103</name>
</gene>
<feature type="non-terminal residue" evidence="11">
    <location>
        <position position="1"/>
    </location>
</feature>
<evidence type="ECO:0000256" key="7">
    <source>
        <dbReference type="ARBA" id="ARBA00023306"/>
    </source>
</evidence>
<dbReference type="GO" id="GO:0005886">
    <property type="term" value="C:plasma membrane"/>
    <property type="evidence" value="ECO:0007669"/>
    <property type="project" value="TreeGrafter"/>
</dbReference>
<keyword evidence="5 9" id="KW-1133">Transmembrane helix</keyword>
<dbReference type="InterPro" id="IPR007449">
    <property type="entry name" value="ZipA_FtsZ-bd_C"/>
</dbReference>
<feature type="transmembrane region" description="Helical" evidence="9">
    <location>
        <begin position="6"/>
        <end position="26"/>
    </location>
</feature>
<feature type="compositionally biased region" description="Basic and acidic residues" evidence="8">
    <location>
        <begin position="90"/>
        <end position="118"/>
    </location>
</feature>
<evidence type="ECO:0000256" key="6">
    <source>
        <dbReference type="ARBA" id="ARBA00023136"/>
    </source>
</evidence>
<dbReference type="GO" id="GO:0000917">
    <property type="term" value="P:division septum assembly"/>
    <property type="evidence" value="ECO:0007669"/>
    <property type="project" value="TreeGrafter"/>
</dbReference>
<dbReference type="Pfam" id="PF04354">
    <property type="entry name" value="ZipA_C"/>
    <property type="match status" value="1"/>
</dbReference>